<dbReference type="InterPro" id="IPR044066">
    <property type="entry name" value="TRIAD_supradom"/>
</dbReference>
<dbReference type="STRING" id="312017.I7M409"/>
<dbReference type="InParanoid" id="I7M409"/>
<dbReference type="AlphaFoldDB" id="I7M409"/>
<feature type="region of interest" description="Disordered" evidence="7">
    <location>
        <begin position="536"/>
        <end position="872"/>
    </location>
</feature>
<evidence type="ECO:0000256" key="4">
    <source>
        <dbReference type="ARBA" id="ARBA00022771"/>
    </source>
</evidence>
<feature type="compositionally biased region" description="Low complexity" evidence="7">
    <location>
        <begin position="1000"/>
        <end position="1014"/>
    </location>
</feature>
<keyword evidence="2" id="KW-0479">Metal-binding</keyword>
<feature type="compositionally biased region" description="Polar residues" evidence="7">
    <location>
        <begin position="684"/>
        <end position="703"/>
    </location>
</feature>
<keyword evidence="6" id="KW-0862">Zinc</keyword>
<name>I7M409_TETTS</name>
<evidence type="ECO:0000313" key="10">
    <source>
        <dbReference type="Proteomes" id="UP000009168"/>
    </source>
</evidence>
<dbReference type="CDD" id="cd20335">
    <property type="entry name" value="BRcat_RBR"/>
    <property type="match status" value="1"/>
</dbReference>
<evidence type="ECO:0000256" key="3">
    <source>
        <dbReference type="ARBA" id="ARBA00022737"/>
    </source>
</evidence>
<feature type="compositionally biased region" description="Polar residues" evidence="7">
    <location>
        <begin position="171"/>
        <end position="182"/>
    </location>
</feature>
<feature type="region of interest" description="Disordered" evidence="7">
    <location>
        <begin position="157"/>
        <end position="222"/>
    </location>
</feature>
<dbReference type="GO" id="GO:0008270">
    <property type="term" value="F:zinc ion binding"/>
    <property type="evidence" value="ECO:0007669"/>
    <property type="project" value="UniProtKB-KW"/>
</dbReference>
<protein>
    <submittedName>
        <fullName evidence="9">Ibr domain protein</fullName>
    </submittedName>
</protein>
<dbReference type="OrthoDB" id="1431934at2759"/>
<accession>I7M409</accession>
<feature type="compositionally biased region" description="Low complexity" evidence="7">
    <location>
        <begin position="769"/>
        <end position="783"/>
    </location>
</feature>
<dbReference type="Pfam" id="PF01485">
    <property type="entry name" value="IBR"/>
    <property type="match status" value="1"/>
</dbReference>
<feature type="compositionally biased region" description="Basic and acidic residues" evidence="7">
    <location>
        <begin position="102"/>
        <end position="118"/>
    </location>
</feature>
<evidence type="ECO:0000256" key="1">
    <source>
        <dbReference type="ARBA" id="ARBA00022679"/>
    </source>
</evidence>
<feature type="compositionally biased region" description="Low complexity" evidence="7">
    <location>
        <begin position="733"/>
        <end position="754"/>
    </location>
</feature>
<feature type="compositionally biased region" description="Basic and acidic residues" evidence="7">
    <location>
        <begin position="704"/>
        <end position="713"/>
    </location>
</feature>
<feature type="region of interest" description="Disordered" evidence="7">
    <location>
        <begin position="974"/>
        <end position="1036"/>
    </location>
</feature>
<feature type="compositionally biased region" description="Polar residues" evidence="7">
    <location>
        <begin position="665"/>
        <end position="676"/>
    </location>
</feature>
<feature type="compositionally biased region" description="Polar residues" evidence="7">
    <location>
        <begin position="129"/>
        <end position="140"/>
    </location>
</feature>
<dbReference type="eggNOG" id="KOG1812">
    <property type="taxonomic scope" value="Eukaryota"/>
</dbReference>
<dbReference type="KEGG" id="tet:TTHERM_00242000"/>
<feature type="region of interest" description="Disordered" evidence="7">
    <location>
        <begin position="499"/>
        <end position="519"/>
    </location>
</feature>
<evidence type="ECO:0000256" key="6">
    <source>
        <dbReference type="ARBA" id="ARBA00022833"/>
    </source>
</evidence>
<evidence type="ECO:0000256" key="7">
    <source>
        <dbReference type="SAM" id="MobiDB-lite"/>
    </source>
</evidence>
<gene>
    <name evidence="9" type="ORF">TTHERM_00242000</name>
</gene>
<feature type="region of interest" description="Disordered" evidence="7">
    <location>
        <begin position="102"/>
        <end position="143"/>
    </location>
</feature>
<dbReference type="EMBL" id="GG662443">
    <property type="protein sequence ID" value="EAS04679.1"/>
    <property type="molecule type" value="Genomic_DNA"/>
</dbReference>
<feature type="compositionally biased region" description="Polar residues" evidence="7">
    <location>
        <begin position="974"/>
        <end position="986"/>
    </location>
</feature>
<dbReference type="HOGENOM" id="CLU_293467_0_0_1"/>
<feature type="domain" description="RING-type" evidence="8">
    <location>
        <begin position="229"/>
        <end position="433"/>
    </location>
</feature>
<feature type="compositionally biased region" description="Polar residues" evidence="7">
    <location>
        <begin position="595"/>
        <end position="616"/>
    </location>
</feature>
<proteinExistence type="predicted"/>
<feature type="compositionally biased region" description="Low complexity" evidence="7">
    <location>
        <begin position="635"/>
        <end position="664"/>
    </location>
</feature>
<dbReference type="RefSeq" id="XP_001024924.1">
    <property type="nucleotide sequence ID" value="XM_001024924.1"/>
</dbReference>
<feature type="compositionally biased region" description="Polar residues" evidence="7">
    <location>
        <begin position="784"/>
        <end position="816"/>
    </location>
</feature>
<feature type="region of interest" description="Disordered" evidence="7">
    <location>
        <begin position="444"/>
        <end position="484"/>
    </location>
</feature>
<keyword evidence="3" id="KW-0677">Repeat</keyword>
<keyword evidence="5" id="KW-0833">Ubl conjugation pathway</keyword>
<keyword evidence="10" id="KW-1185">Reference proteome</keyword>
<evidence type="ECO:0000259" key="8">
    <source>
        <dbReference type="PROSITE" id="PS51873"/>
    </source>
</evidence>
<feature type="compositionally biased region" description="Polar residues" evidence="7">
    <location>
        <begin position="1015"/>
        <end position="1029"/>
    </location>
</feature>
<reference evidence="10" key="1">
    <citation type="journal article" date="2006" name="PLoS Biol.">
        <title>Macronuclear genome sequence of the ciliate Tetrahymena thermophila, a model eukaryote.</title>
        <authorList>
            <person name="Eisen J.A."/>
            <person name="Coyne R.S."/>
            <person name="Wu M."/>
            <person name="Wu D."/>
            <person name="Thiagarajan M."/>
            <person name="Wortman J.R."/>
            <person name="Badger J.H."/>
            <person name="Ren Q."/>
            <person name="Amedeo P."/>
            <person name="Jones K.M."/>
            <person name="Tallon L.J."/>
            <person name="Delcher A.L."/>
            <person name="Salzberg S.L."/>
            <person name="Silva J.C."/>
            <person name="Haas B.J."/>
            <person name="Majoros W.H."/>
            <person name="Farzad M."/>
            <person name="Carlton J.M."/>
            <person name="Smith R.K. Jr."/>
            <person name="Garg J."/>
            <person name="Pearlman R.E."/>
            <person name="Karrer K.M."/>
            <person name="Sun L."/>
            <person name="Manning G."/>
            <person name="Elde N.C."/>
            <person name="Turkewitz A.P."/>
            <person name="Asai D.J."/>
            <person name="Wilkes D.E."/>
            <person name="Wang Y."/>
            <person name="Cai H."/>
            <person name="Collins K."/>
            <person name="Stewart B.A."/>
            <person name="Lee S.R."/>
            <person name="Wilamowska K."/>
            <person name="Weinberg Z."/>
            <person name="Ruzzo W.L."/>
            <person name="Wloga D."/>
            <person name="Gaertig J."/>
            <person name="Frankel J."/>
            <person name="Tsao C.-C."/>
            <person name="Gorovsky M.A."/>
            <person name="Keeling P.J."/>
            <person name="Waller R.F."/>
            <person name="Patron N.J."/>
            <person name="Cherry J.M."/>
            <person name="Stover N.A."/>
            <person name="Krieger C.J."/>
            <person name="del Toro C."/>
            <person name="Ryder H.F."/>
            <person name="Williamson S.C."/>
            <person name="Barbeau R.A."/>
            <person name="Hamilton E.P."/>
            <person name="Orias E."/>
        </authorList>
    </citation>
    <scope>NUCLEOTIDE SEQUENCE [LARGE SCALE GENOMIC DNA]</scope>
    <source>
        <strain evidence="10">SB210</strain>
    </source>
</reference>
<evidence type="ECO:0000313" key="9">
    <source>
        <dbReference type="EMBL" id="EAS04679.1"/>
    </source>
</evidence>
<keyword evidence="4" id="KW-0863">Zinc-finger</keyword>
<dbReference type="InterPro" id="IPR002867">
    <property type="entry name" value="IBR_dom"/>
</dbReference>
<dbReference type="GO" id="GO:0016740">
    <property type="term" value="F:transferase activity"/>
    <property type="evidence" value="ECO:0007669"/>
    <property type="project" value="UniProtKB-KW"/>
</dbReference>
<feature type="compositionally biased region" description="Polar residues" evidence="7">
    <location>
        <begin position="536"/>
        <end position="573"/>
    </location>
</feature>
<sequence>MKPQKRDQKILLQLKEQINDPADSFFLGLALKKEQKNHKSMSQCLEYLNELIVKVNDKQKQLNKQDDQFWKLSIYYDYLQEVDTDKTCYQFLQKYIDLPKDDTDKDWNTEQTEGHDNFNHSFQAKKQRQNTLSSRNSGHFSPSFMRERKAHKDLENSFEPNGFQKEKHNSQIENQHQQQTHSNQKEKEQQHNHIQEQIQKQYEQTKQNQIDQHEQNQHQQPYQQYEQIEPQTCCKCQNKIHQSDILQLVCEHSYHVNCFKKEASALLEQEIFPIKCLENDCINIPNMDQMGCLLDKRNFQLYQDSYEKYHTNQGRIIKCPNNNCRQKMLYGKPKEKFAKCIFCSQEICLICYRIRHNGLDCEQVLMLNPKQIEEIAAQNKQKMNKECPKCKIVHRNEDCLDQLRCVCGTKFCCTCLKDPSKCNCSAQVNSKSYVSNHNANISSYSYSQPRQQNSIQNNGYNDYQAYKNKSGSRIRSTDQSKNNLRSMNTTYSQINDKQNTHINATNPSSPQLLNEFNNKNGQQNNIQKQQTSYYPNNLSQSRDFYTENNTNYYPDTTITRYNETNNNQIQSINSDKRANSPPYQQNHHYHHQQYKSYENNRNNPEINSKSNTVDIMNTSNNNNSNKYPEKSNLPYNYKGQQYNSNNNNSQNYNKQNQQNDNLNYHNQSQNRQGNHQSDNKQNDIKQIQSPHNDNQNYKQQNGEIQKKQLDHQQKSQQNNENHQKFHHSNSTDQHQNNNNQPPNQKSQNENNQKLSKQHENQNNVSLHTNNALNKNSYNNSKSLDQNNNSIFENNSATFTPPEQSKQQANEHTPIKTSQKKQQMHSLHLYQDGDNQSENPVTFGGERHIPKVKEIDPPLLSSRSTRNSQRGGGVVPMVVAQPSQQNNQGTPYKSLQFSKYNLPKLNDTSSSKRGVFVQNTFTNQQMNENFENNLSQRSNNTQMQKSIFDDENQQSEEGFRNNSYLAESRFKSNNSFIVTTTPRNSSQQERRQTPQRGISPYRQQQYQHQQGYDFQPNHNNPVNQSSGNKEQYQKIKV</sequence>
<organism evidence="9 10">
    <name type="scientific">Tetrahymena thermophila (strain SB210)</name>
    <dbReference type="NCBI Taxonomy" id="312017"/>
    <lineage>
        <taxon>Eukaryota</taxon>
        <taxon>Sar</taxon>
        <taxon>Alveolata</taxon>
        <taxon>Ciliophora</taxon>
        <taxon>Intramacronucleata</taxon>
        <taxon>Oligohymenophorea</taxon>
        <taxon>Hymenostomatida</taxon>
        <taxon>Tetrahymenina</taxon>
        <taxon>Tetrahymenidae</taxon>
        <taxon>Tetrahymena</taxon>
    </lineage>
</organism>
<feature type="compositionally biased region" description="Basic and acidic residues" evidence="7">
    <location>
        <begin position="844"/>
        <end position="855"/>
    </location>
</feature>
<evidence type="ECO:0000256" key="5">
    <source>
        <dbReference type="ARBA" id="ARBA00022786"/>
    </source>
</evidence>
<dbReference type="Proteomes" id="UP000009168">
    <property type="component" value="Unassembled WGS sequence"/>
</dbReference>
<feature type="compositionally biased region" description="Basic and acidic residues" evidence="7">
    <location>
        <begin position="183"/>
        <end position="194"/>
    </location>
</feature>
<dbReference type="PROSITE" id="PS51873">
    <property type="entry name" value="TRIAD"/>
    <property type="match status" value="1"/>
</dbReference>
<dbReference type="GeneID" id="7825327"/>
<evidence type="ECO:0000256" key="2">
    <source>
        <dbReference type="ARBA" id="ARBA00022723"/>
    </source>
</evidence>
<feature type="compositionally biased region" description="Polar residues" evidence="7">
    <location>
        <begin position="499"/>
        <end position="516"/>
    </location>
</feature>
<keyword evidence="1" id="KW-0808">Transferase</keyword>